<organism evidence="1">
    <name type="scientific">Pseudomonas syringae pv. actinidiae</name>
    <dbReference type="NCBI Taxonomy" id="103796"/>
    <lineage>
        <taxon>Bacteria</taxon>
        <taxon>Pseudomonadati</taxon>
        <taxon>Pseudomonadota</taxon>
        <taxon>Gammaproteobacteria</taxon>
        <taxon>Pseudomonadales</taxon>
        <taxon>Pseudomonadaceae</taxon>
        <taxon>Pseudomonas</taxon>
        <taxon>Pseudomonas syringae</taxon>
    </lineage>
</organism>
<name>M1J9W3_PSESF</name>
<proteinExistence type="predicted"/>
<dbReference type="AlphaFoldDB" id="M1J9W3"/>
<reference evidence="1" key="1">
    <citation type="submission" date="2012-11" db="EMBL/GenBank/DDBJ databases">
        <authorList>
            <person name="Butler M."/>
            <person name="Stockwell P."/>
            <person name="Black M."/>
            <person name="Day R."/>
            <person name="Zhao Z."/>
            <person name="Huang L."/>
            <person name="Lamont I."/>
            <person name="Poulter R."/>
        </authorList>
    </citation>
    <scope>NUCLEOTIDE SEQUENCE</scope>
    <source>
        <strain evidence="1">ICMP19455</strain>
    </source>
</reference>
<dbReference type="EMBL" id="KC148188">
    <property type="protein sequence ID" value="AGE82566.1"/>
    <property type="molecule type" value="Genomic_DNA"/>
</dbReference>
<sequence>MVNPMTDENEDPMIAFEQSRVEDLAAFYNAMAALSRAATLDQLSVQSDAVQALIREMSPTMISTAEELAFSAQVLAMKDSCRKALGQ</sequence>
<protein>
    <submittedName>
        <fullName evidence="1">Uncharacterized protein</fullName>
    </submittedName>
</protein>
<accession>M1J9W3</accession>
<reference evidence="1" key="2">
    <citation type="journal article" date="2013" name="PLoS ONE">
        <title>Pseudomonas syringae pv. actinidiae from Recent Outbreaks of Kiwifruit Bacterial Canker Belong to Different Clones that Originated in China.</title>
        <authorList>
            <person name="Butler M.I."/>
            <person name="Stockwell P.A."/>
            <person name="Black M.A."/>
            <person name="Day R.C."/>
            <person name="Lamont I.L."/>
            <person name="Poulter R.T.M."/>
        </authorList>
    </citation>
    <scope>NUCLEOTIDE SEQUENCE</scope>
    <source>
        <strain evidence="1">ICMP19455</strain>
    </source>
</reference>
<evidence type="ECO:0000313" key="1">
    <source>
        <dbReference type="EMBL" id="AGE82566.1"/>
    </source>
</evidence>